<dbReference type="Gene3D" id="3.30.450.350">
    <property type="entry name" value="CHASE domain"/>
    <property type="match status" value="1"/>
</dbReference>
<feature type="transmembrane region" description="Helical" evidence="15">
    <location>
        <begin position="103"/>
        <end position="124"/>
    </location>
</feature>
<keyword evidence="5 21" id="KW-0808">Transferase</keyword>
<dbReference type="PANTHER" id="PTHR43047">
    <property type="entry name" value="TWO-COMPONENT HISTIDINE PROTEIN KINASE"/>
    <property type="match status" value="1"/>
</dbReference>
<dbReference type="OrthoDB" id="224742at2"/>
<comment type="catalytic activity">
    <reaction evidence="1">
        <text>ATP + protein L-histidine = ADP + protein N-phospho-L-histidine.</text>
        <dbReference type="EC" id="2.7.13.3"/>
    </reaction>
</comment>
<dbReference type="InterPro" id="IPR000700">
    <property type="entry name" value="PAS-assoc_C"/>
</dbReference>
<feature type="domain" description="PAS" evidence="18">
    <location>
        <begin position="614"/>
        <end position="685"/>
    </location>
</feature>
<accession>A0A5C5VNX6</accession>
<dbReference type="InterPro" id="IPR003594">
    <property type="entry name" value="HATPase_dom"/>
</dbReference>
<keyword evidence="7" id="KW-0547">Nucleotide-binding</keyword>
<dbReference type="SMART" id="SM00091">
    <property type="entry name" value="PAS"/>
    <property type="match status" value="1"/>
</dbReference>
<evidence type="ECO:0000256" key="12">
    <source>
        <dbReference type="ARBA" id="ARBA00023136"/>
    </source>
</evidence>
<dbReference type="EMBL" id="SJPF01000001">
    <property type="protein sequence ID" value="TWT39332.1"/>
    <property type="molecule type" value="Genomic_DNA"/>
</dbReference>
<dbReference type="Pfam" id="PF00512">
    <property type="entry name" value="HisKA"/>
    <property type="match status" value="1"/>
</dbReference>
<evidence type="ECO:0000313" key="22">
    <source>
        <dbReference type="Proteomes" id="UP000318878"/>
    </source>
</evidence>
<dbReference type="Gene3D" id="3.30.565.10">
    <property type="entry name" value="Histidine kinase-like ATPase, C-terminal domain"/>
    <property type="match status" value="1"/>
</dbReference>
<dbReference type="EC" id="2.7.13.3" evidence="3"/>
<dbReference type="GO" id="GO:0005524">
    <property type="term" value="F:ATP binding"/>
    <property type="evidence" value="ECO:0007669"/>
    <property type="project" value="UniProtKB-KW"/>
</dbReference>
<keyword evidence="22" id="KW-1185">Reference proteome</keyword>
<dbReference type="InterPro" id="IPR035965">
    <property type="entry name" value="PAS-like_dom_sf"/>
</dbReference>
<dbReference type="SUPFAM" id="SSF52172">
    <property type="entry name" value="CheY-like"/>
    <property type="match status" value="1"/>
</dbReference>
<dbReference type="PROSITE" id="PS50109">
    <property type="entry name" value="HIS_KIN"/>
    <property type="match status" value="1"/>
</dbReference>
<dbReference type="SMART" id="SM00086">
    <property type="entry name" value="PAC"/>
    <property type="match status" value="1"/>
</dbReference>
<dbReference type="Proteomes" id="UP000318878">
    <property type="component" value="Unassembled WGS sequence"/>
</dbReference>
<evidence type="ECO:0000256" key="3">
    <source>
        <dbReference type="ARBA" id="ARBA00012438"/>
    </source>
</evidence>
<dbReference type="PROSITE" id="PS50112">
    <property type="entry name" value="PAS"/>
    <property type="match status" value="1"/>
</dbReference>
<dbReference type="InterPro" id="IPR006189">
    <property type="entry name" value="CHASE_dom"/>
</dbReference>
<feature type="transmembrane region" description="Helical" evidence="15">
    <location>
        <begin position="74"/>
        <end position="91"/>
    </location>
</feature>
<evidence type="ECO:0000256" key="6">
    <source>
        <dbReference type="ARBA" id="ARBA00022692"/>
    </source>
</evidence>
<evidence type="ECO:0000256" key="15">
    <source>
        <dbReference type="SAM" id="Phobius"/>
    </source>
</evidence>
<reference evidence="21 22" key="1">
    <citation type="submission" date="2019-02" db="EMBL/GenBank/DDBJ databases">
        <title>Deep-cultivation of Planctomycetes and their phenomic and genomic characterization uncovers novel biology.</title>
        <authorList>
            <person name="Wiegand S."/>
            <person name="Jogler M."/>
            <person name="Boedeker C."/>
            <person name="Pinto D."/>
            <person name="Vollmers J."/>
            <person name="Rivas-Marin E."/>
            <person name="Kohn T."/>
            <person name="Peeters S.H."/>
            <person name="Heuer A."/>
            <person name="Rast P."/>
            <person name="Oberbeckmann S."/>
            <person name="Bunk B."/>
            <person name="Jeske O."/>
            <person name="Meyerdierks A."/>
            <person name="Storesund J.E."/>
            <person name="Kallscheuer N."/>
            <person name="Luecker S."/>
            <person name="Lage O.M."/>
            <person name="Pohl T."/>
            <person name="Merkel B.J."/>
            <person name="Hornburger P."/>
            <person name="Mueller R.-W."/>
            <person name="Bruemmer F."/>
            <person name="Labrenz M."/>
            <person name="Spormann A.M."/>
            <person name="Op Den Camp H."/>
            <person name="Overmann J."/>
            <person name="Amann R."/>
            <person name="Jetten M.S.M."/>
            <person name="Mascher T."/>
            <person name="Medema M.H."/>
            <person name="Devos D.P."/>
            <person name="Kaster A.-K."/>
            <person name="Ovreas L."/>
            <person name="Rohde M."/>
            <person name="Galperin M.Y."/>
            <person name="Jogler C."/>
        </authorList>
    </citation>
    <scope>NUCLEOTIDE SEQUENCE [LARGE SCALE GENOMIC DNA]</scope>
    <source>
        <strain evidence="21 22">Enr8</strain>
    </source>
</reference>
<dbReference type="InterPro" id="IPR001789">
    <property type="entry name" value="Sig_transdc_resp-reg_receiver"/>
</dbReference>
<dbReference type="CDD" id="cd00082">
    <property type="entry name" value="HisKA"/>
    <property type="match status" value="1"/>
</dbReference>
<keyword evidence="12 15" id="KW-0472">Membrane</keyword>
<dbReference type="InterPro" id="IPR042240">
    <property type="entry name" value="CHASE_sf"/>
</dbReference>
<dbReference type="PROSITE" id="PS50110">
    <property type="entry name" value="RESPONSE_REGULATORY"/>
    <property type="match status" value="1"/>
</dbReference>
<dbReference type="SMART" id="SM01079">
    <property type="entry name" value="CHASE"/>
    <property type="match status" value="1"/>
</dbReference>
<comment type="caution">
    <text evidence="21">The sequence shown here is derived from an EMBL/GenBank/DDBJ whole genome shotgun (WGS) entry which is preliminary data.</text>
</comment>
<keyword evidence="9" id="KW-0067">ATP-binding</keyword>
<feature type="transmembrane region" description="Helical" evidence="15">
    <location>
        <begin position="30"/>
        <end position="54"/>
    </location>
</feature>
<evidence type="ECO:0000259" key="19">
    <source>
        <dbReference type="PROSITE" id="PS50113"/>
    </source>
</evidence>
<keyword evidence="4 14" id="KW-0597">Phosphoprotein</keyword>
<keyword evidence="13" id="KW-0131">Cell cycle</keyword>
<dbReference type="SMART" id="SM00448">
    <property type="entry name" value="REC"/>
    <property type="match status" value="1"/>
</dbReference>
<protein>
    <recommendedName>
        <fullName evidence="3">histidine kinase</fullName>
        <ecNumber evidence="3">2.7.13.3</ecNumber>
    </recommendedName>
</protein>
<dbReference type="SUPFAM" id="SSF55874">
    <property type="entry name" value="ATPase domain of HSP90 chaperone/DNA topoisomerase II/histidine kinase"/>
    <property type="match status" value="1"/>
</dbReference>
<keyword evidence="8" id="KW-0418">Kinase</keyword>
<dbReference type="NCBIfam" id="TIGR00229">
    <property type="entry name" value="sensory_box"/>
    <property type="match status" value="1"/>
</dbReference>
<dbReference type="InterPro" id="IPR001610">
    <property type="entry name" value="PAC"/>
</dbReference>
<sequence length="1146" mass="124462">MIETAAIRGCAEMRTETIQTGENRASTIDVAWLIIAARVLLSLCLGVSLLVLIAWPAAWTSLRSVVDGLPTMKVNTAIGLALLSLAGLLRTQAICSTCRFHCAGKFCALLAVLLGSACLIQDIADVDLGINTLISADPVSVAAGQTPGLMSPGTALGTVLLGIGIFFYRGRGQWLGIGMTLGGGLVGVVGIVIFLSRASGMRDHHFYSTSALHTEMVLAAISAGVLLSLRGLSLAAEEEDGTNLKKEMRRARPLVALVCVTLAVGLLVTGFLVRDSQRHIRNTNHTLFLKRSELLTEEIQRRANLCVYGLKGARGMYAGSEHVSRDGFKSYVDSRDLPAEFPGAIGFGMIQRVPRDEIQQFIAAERADNAPDFDVLSLGDESIAYVIQHIYPLEPNRRAWGYDVGSETTRRTAIEKAIRTGEPTITGMIHLLQDDKIRAGFLYYVPIYENGSSTRTPEERQANLAGVLYAPIILERSLDHMGDLVNAGLDFEIFDGDQLAQQSQLYDHDGHLKDEPGQHDDGTDYSGRMFVNIARIPVGGRTWTIRTSTLPPFEAEVDRVTPAFFGFGGVALSLMLAGIVWAMGLSQARALALAEDMTHELRISEQTANHAAEEAERLAKIVRRTSNAVVITDVDGRIEWVNDGFTRLSGYELNEAFGKRPSELLYGPNSNPDAVERLSDALRLRASTNAEIVNYAKDGREYVVAIESAPLTDSSGALTGYMLIESDITEKCAAENRLKALNTELTMAHQEAKRASRIKSEFLANMSHEIRTPMTAIIGFSDMLLDDEVSNEDRKKAVSTIQRNGTHLLELINDILDLSKVEAGKFDIELRPMDPAMALRDLEELMSDRAHAQKNRLTFKTVGELPKSILCDSTRLKQALLNLVGNAIKFTKNGVVRVSTRCDVEREQLIFEISDSGIGMSDEQMQHVFQPFRQADASMTRKFGGTGLGLAITKQIAILLGGDVTATSELGKGSTFTLSIGTGDLAAAAASAEDEPIAKTQPQTADASSLKLSGRILLVEDGPDNRKLISFILKKAGAEVTTAENGKLGLDAALKAWQADNPHDVILMDMQMPVMDGYTATELLRSAGYKGQIIALTAHAMRGDVNKCLDAGCDAYLTKPIERRSFLAEIATRINTLSPEQRPVDA</sequence>
<feature type="domain" description="Response regulatory" evidence="17">
    <location>
        <begin position="1015"/>
        <end position="1134"/>
    </location>
</feature>
<dbReference type="InterPro" id="IPR011006">
    <property type="entry name" value="CheY-like_superfamily"/>
</dbReference>
<dbReference type="Pfam" id="PF02518">
    <property type="entry name" value="HATPase_c"/>
    <property type="match status" value="1"/>
</dbReference>
<evidence type="ECO:0000256" key="8">
    <source>
        <dbReference type="ARBA" id="ARBA00022777"/>
    </source>
</evidence>
<dbReference type="AlphaFoldDB" id="A0A5C5VNX6"/>
<feature type="transmembrane region" description="Helical" evidence="15">
    <location>
        <begin position="254"/>
        <end position="273"/>
    </location>
</feature>
<evidence type="ECO:0000256" key="14">
    <source>
        <dbReference type="PROSITE-ProRule" id="PRU00169"/>
    </source>
</evidence>
<organism evidence="21 22">
    <name type="scientific">Blastopirellula retiformator</name>
    <dbReference type="NCBI Taxonomy" id="2527970"/>
    <lineage>
        <taxon>Bacteria</taxon>
        <taxon>Pseudomonadati</taxon>
        <taxon>Planctomycetota</taxon>
        <taxon>Planctomycetia</taxon>
        <taxon>Pirellulales</taxon>
        <taxon>Pirellulaceae</taxon>
        <taxon>Blastopirellula</taxon>
    </lineage>
</organism>
<evidence type="ECO:0000256" key="13">
    <source>
        <dbReference type="ARBA" id="ARBA00023306"/>
    </source>
</evidence>
<dbReference type="CDD" id="cd00130">
    <property type="entry name" value="PAS"/>
    <property type="match status" value="1"/>
</dbReference>
<dbReference type="Gene3D" id="1.10.287.130">
    <property type="match status" value="1"/>
</dbReference>
<dbReference type="FunFam" id="3.30.565.10:FF:000010">
    <property type="entry name" value="Sensor histidine kinase RcsC"/>
    <property type="match status" value="1"/>
</dbReference>
<feature type="domain" description="PAC" evidence="19">
    <location>
        <begin position="686"/>
        <end position="740"/>
    </location>
</feature>
<evidence type="ECO:0000256" key="10">
    <source>
        <dbReference type="ARBA" id="ARBA00022989"/>
    </source>
</evidence>
<gene>
    <name evidence="21" type="primary">arcB_1</name>
    <name evidence="21" type="ORF">Enr8_10300</name>
</gene>
<evidence type="ECO:0000256" key="4">
    <source>
        <dbReference type="ARBA" id="ARBA00022553"/>
    </source>
</evidence>
<feature type="transmembrane region" description="Helical" evidence="15">
    <location>
        <begin position="149"/>
        <end position="168"/>
    </location>
</feature>
<evidence type="ECO:0000256" key="9">
    <source>
        <dbReference type="ARBA" id="ARBA00022840"/>
    </source>
</evidence>
<dbReference type="SUPFAM" id="SSF47384">
    <property type="entry name" value="Homodimeric domain of signal transducing histidine kinase"/>
    <property type="match status" value="1"/>
</dbReference>
<dbReference type="SMART" id="SM00388">
    <property type="entry name" value="HisKA"/>
    <property type="match status" value="1"/>
</dbReference>
<dbReference type="Gene3D" id="3.40.50.2300">
    <property type="match status" value="1"/>
</dbReference>
<evidence type="ECO:0000259" key="17">
    <source>
        <dbReference type="PROSITE" id="PS50110"/>
    </source>
</evidence>
<dbReference type="PRINTS" id="PR00344">
    <property type="entry name" value="BCTRLSENSOR"/>
</dbReference>
<evidence type="ECO:0000259" key="20">
    <source>
        <dbReference type="PROSITE" id="PS50839"/>
    </source>
</evidence>
<feature type="transmembrane region" description="Helical" evidence="15">
    <location>
        <begin position="175"/>
        <end position="196"/>
    </location>
</feature>
<dbReference type="CDD" id="cd17546">
    <property type="entry name" value="REC_hyHK_CKI1_RcsC-like"/>
    <property type="match status" value="1"/>
</dbReference>
<dbReference type="InterPro" id="IPR036890">
    <property type="entry name" value="HATPase_C_sf"/>
</dbReference>
<evidence type="ECO:0000259" key="18">
    <source>
        <dbReference type="PROSITE" id="PS50112"/>
    </source>
</evidence>
<dbReference type="InterPro" id="IPR005467">
    <property type="entry name" value="His_kinase_dom"/>
</dbReference>
<dbReference type="SUPFAM" id="SSF55785">
    <property type="entry name" value="PYP-like sensor domain (PAS domain)"/>
    <property type="match status" value="1"/>
</dbReference>
<feature type="modified residue" description="4-aspartylphosphate" evidence="14">
    <location>
        <position position="1069"/>
    </location>
</feature>
<keyword evidence="11" id="KW-0902">Two-component regulatory system</keyword>
<dbReference type="PROSITE" id="PS50839">
    <property type="entry name" value="CHASE"/>
    <property type="match status" value="1"/>
</dbReference>
<evidence type="ECO:0000256" key="1">
    <source>
        <dbReference type="ARBA" id="ARBA00000085"/>
    </source>
</evidence>
<dbReference type="FunFam" id="1.10.287.130:FF:000038">
    <property type="entry name" value="Sensory transduction histidine kinase"/>
    <property type="match status" value="1"/>
</dbReference>
<proteinExistence type="predicted"/>
<evidence type="ECO:0000259" key="16">
    <source>
        <dbReference type="PROSITE" id="PS50109"/>
    </source>
</evidence>
<evidence type="ECO:0000256" key="2">
    <source>
        <dbReference type="ARBA" id="ARBA00004370"/>
    </source>
</evidence>
<keyword evidence="10 15" id="KW-1133">Transmembrane helix</keyword>
<dbReference type="GO" id="GO:0009927">
    <property type="term" value="F:histidine phosphotransfer kinase activity"/>
    <property type="evidence" value="ECO:0007669"/>
    <property type="project" value="TreeGrafter"/>
</dbReference>
<dbReference type="GO" id="GO:0000155">
    <property type="term" value="F:phosphorelay sensor kinase activity"/>
    <property type="evidence" value="ECO:0007669"/>
    <property type="project" value="InterPro"/>
</dbReference>
<dbReference type="Pfam" id="PF03924">
    <property type="entry name" value="CHASE"/>
    <property type="match status" value="1"/>
</dbReference>
<dbReference type="InterPro" id="IPR000014">
    <property type="entry name" value="PAS"/>
</dbReference>
<dbReference type="PANTHER" id="PTHR43047:SF72">
    <property type="entry name" value="OSMOSENSING HISTIDINE PROTEIN KINASE SLN1"/>
    <property type="match status" value="1"/>
</dbReference>
<dbReference type="Pfam" id="PF13426">
    <property type="entry name" value="PAS_9"/>
    <property type="match status" value="1"/>
</dbReference>
<dbReference type="InterPro" id="IPR036097">
    <property type="entry name" value="HisK_dim/P_sf"/>
</dbReference>
<evidence type="ECO:0000256" key="11">
    <source>
        <dbReference type="ARBA" id="ARBA00023012"/>
    </source>
</evidence>
<keyword evidence="6 15" id="KW-0812">Transmembrane</keyword>
<name>A0A5C5VNX6_9BACT</name>
<feature type="transmembrane region" description="Helical" evidence="15">
    <location>
        <begin position="216"/>
        <end position="233"/>
    </location>
</feature>
<dbReference type="Pfam" id="PF00072">
    <property type="entry name" value="Response_reg"/>
    <property type="match status" value="1"/>
</dbReference>
<dbReference type="GO" id="GO:0005886">
    <property type="term" value="C:plasma membrane"/>
    <property type="evidence" value="ECO:0007669"/>
    <property type="project" value="TreeGrafter"/>
</dbReference>
<dbReference type="CDD" id="cd16922">
    <property type="entry name" value="HATPase_EvgS-ArcB-TorS-like"/>
    <property type="match status" value="1"/>
</dbReference>
<feature type="domain" description="Histidine kinase" evidence="16">
    <location>
        <begin position="765"/>
        <end position="984"/>
    </location>
</feature>
<dbReference type="PROSITE" id="PS50113">
    <property type="entry name" value="PAC"/>
    <property type="match status" value="1"/>
</dbReference>
<comment type="subcellular location">
    <subcellularLocation>
        <location evidence="2">Membrane</location>
    </subcellularLocation>
</comment>
<evidence type="ECO:0000256" key="7">
    <source>
        <dbReference type="ARBA" id="ARBA00022741"/>
    </source>
</evidence>
<dbReference type="InterPro" id="IPR004358">
    <property type="entry name" value="Sig_transdc_His_kin-like_C"/>
</dbReference>
<evidence type="ECO:0000256" key="5">
    <source>
        <dbReference type="ARBA" id="ARBA00022679"/>
    </source>
</evidence>
<dbReference type="Gene3D" id="3.30.450.20">
    <property type="entry name" value="PAS domain"/>
    <property type="match status" value="1"/>
</dbReference>
<feature type="domain" description="CHASE" evidence="20">
    <location>
        <begin position="319"/>
        <end position="546"/>
    </location>
</feature>
<evidence type="ECO:0000313" key="21">
    <source>
        <dbReference type="EMBL" id="TWT39332.1"/>
    </source>
</evidence>
<dbReference type="InterPro" id="IPR003661">
    <property type="entry name" value="HisK_dim/P_dom"/>
</dbReference>
<dbReference type="SMART" id="SM00387">
    <property type="entry name" value="HATPase_c"/>
    <property type="match status" value="1"/>
</dbReference>